<evidence type="ECO:0000313" key="3">
    <source>
        <dbReference type="Proteomes" id="UP000295438"/>
    </source>
</evidence>
<dbReference type="Proteomes" id="UP000295438">
    <property type="component" value="Unassembled WGS sequence"/>
</dbReference>
<evidence type="ECO:0000256" key="1">
    <source>
        <dbReference type="SAM" id="MobiDB-lite"/>
    </source>
</evidence>
<name>A0A4R5VEK6_9BACT</name>
<gene>
    <name evidence="2" type="ORF">E1898_00895</name>
</gene>
<organism evidence="2 3">
    <name type="scientific">Algoriphagus formosus</name>
    <dbReference type="NCBI Taxonomy" id="2007308"/>
    <lineage>
        <taxon>Bacteria</taxon>
        <taxon>Pseudomonadati</taxon>
        <taxon>Bacteroidota</taxon>
        <taxon>Cytophagia</taxon>
        <taxon>Cytophagales</taxon>
        <taxon>Cyclobacteriaceae</taxon>
        <taxon>Algoriphagus</taxon>
    </lineage>
</organism>
<feature type="compositionally biased region" description="Polar residues" evidence="1">
    <location>
        <begin position="1170"/>
        <end position="1179"/>
    </location>
</feature>
<feature type="compositionally biased region" description="Polar residues" evidence="1">
    <location>
        <begin position="1149"/>
        <end position="1162"/>
    </location>
</feature>
<reference evidence="2 3" key="1">
    <citation type="submission" date="2019-03" db="EMBL/GenBank/DDBJ databases">
        <title>Algoriphagus aquimaris sp. nov., isolated form marine sediment in Pohang, Korea.</title>
        <authorList>
            <person name="Kim J."/>
            <person name="Yoon S.-H."/>
            <person name="Lee S.-S."/>
        </authorList>
    </citation>
    <scope>NUCLEOTIDE SEQUENCE [LARGE SCALE GENOMIC DNA]</scope>
    <source>
        <strain evidence="2 3">F21</strain>
    </source>
</reference>
<protein>
    <submittedName>
        <fullName evidence="2">Uncharacterized protein</fullName>
    </submittedName>
</protein>
<proteinExistence type="predicted"/>
<dbReference type="RefSeq" id="WP_205656044.1">
    <property type="nucleotide sequence ID" value="NZ_SMUW01000018.1"/>
</dbReference>
<dbReference type="EMBL" id="SMUW01000018">
    <property type="protein sequence ID" value="TDK50629.1"/>
    <property type="molecule type" value="Genomic_DNA"/>
</dbReference>
<accession>A0A4R5VEK6</accession>
<feature type="region of interest" description="Disordered" evidence="1">
    <location>
        <begin position="1149"/>
        <end position="1194"/>
    </location>
</feature>
<evidence type="ECO:0000313" key="2">
    <source>
        <dbReference type="EMBL" id="TDK50629.1"/>
    </source>
</evidence>
<sequence length="1498" mass="171988">MQQNQVDELLLSFKYPTRKLASECNQKFENLVHSTLLPSLERSFKSIPSQGISLEIDYLAIDLGKISEKDIDEGLGERIYDLLREALKKEIAGRIGLSSQNPDNGAKLQNQLILLAMESFLMKGYFPSWMDSAWDLDSILDELFGNSPKDFSDLIGRLILGNESVRSRIAILNDDYFDKIVQLLIPEDAEWVLGYRETYLAVQKEKPELSSSEKQLKVALNLFIINYIALDSGPRFNRMSFSNNFLKSIAAHHNLDFELFLKEIIQLVEQVPIKTQWHQTFKETIEWVAEQNTDAEPFEELPDSAGLIEWFNYSSPTAIIPFWLSQWIDSGMVFNVLLKKYPGFWNQLNPNGQKKFFRIIAGEQGDLWERMTDHSLAFIQKESEGFKSSSKEITAKELFSFAAKLVESNSLMLLNKEDWYKILLAFALDYFNLESKAQLLKLKFLIDVGVDHGIPEAPLILGTLLREQSNSRQNQNKSNPIQQEILKEGGVKGELPFQEPGLSRVEEEQSKDANDSETIAEQILWKYLSSGVLNGSFSDINKKDLILSLETVLQKKKPILIDWLKQGSSLSYPLLSKRIWALLQEIDSAHLINYLEKFGGNITQDVLTRSHNLRSIFQIKSNKPDLLDELLWKTFLVEFTKSSSGLISFLVFKLNFLEDALALIGRMPTMPEDLQRSLLAKEAELQRKKSRLLNWSSDFSINMPEQMTDLLWLSLKNKGGVPGGFLNLRKVAKKHSSAFIFSIYSSKEIEAKDWSDLLSIKEEDFKDFLKSSSDVNYSNRQVLGIIEKDIRLIFDPQEQFSAWSQRRKLSSLKRLLILTQNQPQLLKESLDSHLPDLILKIPDLKGLMSESEWRAFSEFLMSNYSDMRNILVSISRVSPEVSNQSLGKLNEGLQKKELFYYSDLNQLLKENADLSSPSLEKKITRELIPALGLRKELKDELLGLFMLSDGYFSNRQYQTRWRKLLLAFISGILSKNGTLNDFWENLEQFLTRSPGYISFSSQLQEEIDRPISAQGLTLSNFGRDTFGKVLKETSNGKSEPQELGDKEQESINSSLLFLKKEGYIPWWSPFKEAYSLLFNTLKGLEQASPELAEVMLLLFSKKGLSNLTSGLNLNQIQQLIIWLSNSKYKNHYRDLLSSLKEFESLWGSKQGSNGKVDSNGAKQVSDETDGTSISNTTSIPRLDTDQKNSLESLQGNPENLDRLIKKAINRSEELDLIKRWFFEDPRIQQQLSEIISWSVWMYGSRLNPGLWKSLVLGFAYEFYKKNKKTFSRAFFEEFLAYLVKSHSVINWNSVFSKIAQKQEFKSEKYLAYQNVIKQKFPSTKVEKQDVPQVGDQVKIRNAGLILCWPFLSVLFSRLGILEEGVIPIKNQSRAVYILQNIAFGRYDFPEYEMTLNKLLIGMKSSQHLEEVELSEEEINLSESLIRGMQSNWEKMKKASVEAVRETFLQREGILEYGEEGVKLSVARTGVDVLLDSVSWNIGMIRLPWMEKSLEVKWR</sequence>
<keyword evidence="3" id="KW-1185">Reference proteome</keyword>
<comment type="caution">
    <text evidence="2">The sequence shown here is derived from an EMBL/GenBank/DDBJ whole genome shotgun (WGS) entry which is preliminary data.</text>
</comment>
<dbReference type="Pfam" id="PF19268">
    <property type="entry name" value="CIS_TMP"/>
    <property type="match status" value="2"/>
</dbReference>
<dbReference type="InterPro" id="IPR045538">
    <property type="entry name" value="CIS_TMP"/>
</dbReference>